<evidence type="ECO:0000313" key="1">
    <source>
        <dbReference type="EMBL" id="RXI77104.1"/>
    </source>
</evidence>
<dbReference type="RefSeq" id="WP_129033111.1">
    <property type="nucleotide sequence ID" value="NZ_CP059603.1"/>
</dbReference>
<proteinExistence type="predicted"/>
<dbReference type="AlphaFoldDB" id="A0A4V1LF70"/>
<sequence length="140" mass="16044">MQFDWRYGFHAFWLYLTFMILFSAAYYFTTTQPLQTAVGVVVALGVMDALFMHHYPYFSRVNRQGASAFISLAFFGILALLALTFNPTWPQGIWDLLSFAVAGVGGSYDGFAAHKTKILPYQTRRDLIRKAQILRKPMER</sequence>
<keyword evidence="2" id="KW-1185">Reference proteome</keyword>
<evidence type="ECO:0000313" key="2">
    <source>
        <dbReference type="Proteomes" id="UP000290602"/>
    </source>
</evidence>
<dbReference type="EMBL" id="QXIL01000023">
    <property type="protein sequence ID" value="RXI77104.1"/>
    <property type="molecule type" value="Genomic_DNA"/>
</dbReference>
<protein>
    <submittedName>
        <fullName evidence="1">Uncharacterized protein</fullName>
    </submittedName>
</protein>
<dbReference type="OrthoDB" id="2290040at2"/>
<comment type="caution">
    <text evidence="1">The sequence shown here is derived from an EMBL/GenBank/DDBJ whole genome shotgun (WGS) entry which is preliminary data.</text>
</comment>
<gene>
    <name evidence="1" type="ORF">DXH47_09625</name>
</gene>
<name>A0A4V1LF70_9LACO</name>
<dbReference type="Proteomes" id="UP000290602">
    <property type="component" value="Unassembled WGS sequence"/>
</dbReference>
<accession>A0A4V1LF70</accession>
<reference evidence="1 2" key="1">
    <citation type="submission" date="2018-08" db="EMBL/GenBank/DDBJ databases">
        <title>Lactobacillus suantsai sp. nov., isolated from traditional fermented suan-tsai in Taiwan.</title>
        <authorList>
            <person name="Huang C.-H."/>
        </authorList>
    </citation>
    <scope>NUCLEOTIDE SEQUENCE [LARGE SCALE GENOMIC DNA]</scope>
    <source>
        <strain evidence="1 2">BCRC 12945</strain>
    </source>
</reference>
<organism evidence="1 2">
    <name type="scientific">Levilactobacillus suantsaii</name>
    <dbReference type="NCBI Taxonomy" id="2292255"/>
    <lineage>
        <taxon>Bacteria</taxon>
        <taxon>Bacillati</taxon>
        <taxon>Bacillota</taxon>
        <taxon>Bacilli</taxon>
        <taxon>Lactobacillales</taxon>
        <taxon>Lactobacillaceae</taxon>
        <taxon>Levilactobacillus</taxon>
    </lineage>
</organism>